<dbReference type="AlphaFoldDB" id="A0A6A5RJ99"/>
<dbReference type="Proteomes" id="UP000800082">
    <property type="component" value="Unassembled WGS sequence"/>
</dbReference>
<proteinExistence type="predicted"/>
<evidence type="ECO:0000313" key="1">
    <source>
        <dbReference type="EMBL" id="KAF1927044.1"/>
    </source>
</evidence>
<keyword evidence="2" id="KW-1185">Reference proteome</keyword>
<protein>
    <submittedName>
        <fullName evidence="1">Uncharacterized protein</fullName>
    </submittedName>
</protein>
<dbReference type="RefSeq" id="XP_033447296.1">
    <property type="nucleotide sequence ID" value="XM_033590080.1"/>
</dbReference>
<organism evidence="1 2">
    <name type="scientific">Didymella exigua CBS 183.55</name>
    <dbReference type="NCBI Taxonomy" id="1150837"/>
    <lineage>
        <taxon>Eukaryota</taxon>
        <taxon>Fungi</taxon>
        <taxon>Dikarya</taxon>
        <taxon>Ascomycota</taxon>
        <taxon>Pezizomycotina</taxon>
        <taxon>Dothideomycetes</taxon>
        <taxon>Pleosporomycetidae</taxon>
        <taxon>Pleosporales</taxon>
        <taxon>Pleosporineae</taxon>
        <taxon>Didymellaceae</taxon>
        <taxon>Didymella</taxon>
    </lineage>
</organism>
<dbReference type="EMBL" id="ML978974">
    <property type="protein sequence ID" value="KAF1927044.1"/>
    <property type="molecule type" value="Genomic_DNA"/>
</dbReference>
<evidence type="ECO:0000313" key="2">
    <source>
        <dbReference type="Proteomes" id="UP000800082"/>
    </source>
</evidence>
<dbReference type="GeneID" id="54347735"/>
<dbReference type="OrthoDB" id="2906425at2759"/>
<accession>A0A6A5RJ99</accession>
<gene>
    <name evidence="1" type="ORF">M421DRAFT_394949</name>
</gene>
<sequence length="173" mass="20132">MRSVVPSWEVIRTLSTQSFNAFQTLRFWNLCSLDYSVLRSRGWPMRSLTPFRGCRRYASKIKMSRSSLSGQQPLQMALGRHLEVQEMSEDMYDFLSNFVAWHQKQTGAITTIERTTEGVCVKSVQRRRLQFNSTHEELLAIARSAALLHHDLEPRHTLVRRIPSNDCISKPRH</sequence>
<name>A0A6A5RJ99_9PLEO</name>
<reference evidence="1" key="1">
    <citation type="journal article" date="2020" name="Stud. Mycol.">
        <title>101 Dothideomycetes genomes: a test case for predicting lifestyles and emergence of pathogens.</title>
        <authorList>
            <person name="Haridas S."/>
            <person name="Albert R."/>
            <person name="Binder M."/>
            <person name="Bloem J."/>
            <person name="Labutti K."/>
            <person name="Salamov A."/>
            <person name="Andreopoulos B."/>
            <person name="Baker S."/>
            <person name="Barry K."/>
            <person name="Bills G."/>
            <person name="Bluhm B."/>
            <person name="Cannon C."/>
            <person name="Castanera R."/>
            <person name="Culley D."/>
            <person name="Daum C."/>
            <person name="Ezra D."/>
            <person name="Gonzalez J."/>
            <person name="Henrissat B."/>
            <person name="Kuo A."/>
            <person name="Liang C."/>
            <person name="Lipzen A."/>
            <person name="Lutzoni F."/>
            <person name="Magnuson J."/>
            <person name="Mondo S."/>
            <person name="Nolan M."/>
            <person name="Ohm R."/>
            <person name="Pangilinan J."/>
            <person name="Park H.-J."/>
            <person name="Ramirez L."/>
            <person name="Alfaro M."/>
            <person name="Sun H."/>
            <person name="Tritt A."/>
            <person name="Yoshinaga Y."/>
            <person name="Zwiers L.-H."/>
            <person name="Turgeon B."/>
            <person name="Goodwin S."/>
            <person name="Spatafora J."/>
            <person name="Crous P."/>
            <person name="Grigoriev I."/>
        </authorList>
    </citation>
    <scope>NUCLEOTIDE SEQUENCE</scope>
    <source>
        <strain evidence="1">CBS 183.55</strain>
    </source>
</reference>